<dbReference type="STRING" id="1034346.GCA_000313565_03180"/>
<gene>
    <name evidence="3" type="ORF">DES51_1119</name>
    <name evidence="2" type="ORF">MQE39_12040</name>
</gene>
<comment type="caution">
    <text evidence="3">The sequence shown here is derived from an EMBL/GenBank/DDBJ whole genome shotgun (WGS) entry which is preliminary data.</text>
</comment>
<protein>
    <submittedName>
        <fullName evidence="2">DUF969 domain-containing protein</fullName>
    </submittedName>
    <submittedName>
        <fullName evidence="3">Putative membrane protein</fullName>
    </submittedName>
</protein>
<dbReference type="OrthoDB" id="80065at2"/>
<name>A0A2V2EXG3_9FIRM</name>
<dbReference type="Proteomes" id="UP000247612">
    <property type="component" value="Unassembled WGS sequence"/>
</dbReference>
<dbReference type="Pfam" id="PF06149">
    <property type="entry name" value="DUF969"/>
    <property type="match status" value="1"/>
</dbReference>
<evidence type="ECO:0000313" key="3">
    <source>
        <dbReference type="EMBL" id="PXX77267.1"/>
    </source>
</evidence>
<feature type="transmembrane region" description="Helical" evidence="1">
    <location>
        <begin position="193"/>
        <end position="215"/>
    </location>
</feature>
<sequence length="225" mass="24254">MGDAIKLIGIVIIVAGFALKLDVLAVVLISGLVTGLVSGMSFVEILRIIGDSFVSNRLMSIFLISFPIIAVLERYGLKERAAYLIGQIKKATAGKVLAIYLLIRTIAAAFSVRLGGHVQFVRPLIYPMAEAAGEKCKGSLFTEKETDFVKGLAAAAENYGNFFGQNCFYGASGVLLIQGVLIEAGYEVTLQSIALNSIPVAVIMFVLALIQFHFADKKIRRDGMM</sequence>
<keyword evidence="1" id="KW-0812">Transmembrane</keyword>
<accession>A0A2V2EXG3</accession>
<feature type="transmembrane region" description="Helical" evidence="1">
    <location>
        <begin position="7"/>
        <end position="33"/>
    </location>
</feature>
<dbReference type="RefSeq" id="WP_022939461.1">
    <property type="nucleotide sequence ID" value="NZ_BAABZA010000003.1"/>
</dbReference>
<dbReference type="Proteomes" id="UP001276902">
    <property type="component" value="Unassembled WGS sequence"/>
</dbReference>
<reference evidence="2" key="2">
    <citation type="submission" date="2022-03" db="EMBL/GenBank/DDBJ databases">
        <title>First case of bacteraemia caused by Dielma fastidiosa in a patient hospitalised with diverticulitis.</title>
        <authorList>
            <person name="Forman-Ankjaer B."/>
            <person name="Hvid-Jensen F."/>
            <person name="Kobel C.M."/>
            <person name="Greve T."/>
        </authorList>
    </citation>
    <scope>NUCLEOTIDE SEQUENCE</scope>
    <source>
        <strain evidence="2">AUH_DF_2021</strain>
    </source>
</reference>
<feature type="transmembrane region" description="Helical" evidence="1">
    <location>
        <begin position="53"/>
        <end position="72"/>
    </location>
</feature>
<keyword evidence="1" id="KW-1133">Transmembrane helix</keyword>
<keyword evidence="1" id="KW-0472">Membrane</keyword>
<dbReference type="AlphaFoldDB" id="A0A2V2EXG3"/>
<dbReference type="InterPro" id="IPR010374">
    <property type="entry name" value="DUF969"/>
</dbReference>
<feature type="transmembrane region" description="Helical" evidence="1">
    <location>
        <begin position="93"/>
        <end position="114"/>
    </location>
</feature>
<dbReference type="EMBL" id="JALDAW010000016">
    <property type="protein sequence ID" value="MDY5168838.1"/>
    <property type="molecule type" value="Genomic_DNA"/>
</dbReference>
<organism evidence="3 4">
    <name type="scientific">Dielma fastidiosa</name>
    <dbReference type="NCBI Taxonomy" id="1034346"/>
    <lineage>
        <taxon>Bacteria</taxon>
        <taxon>Bacillati</taxon>
        <taxon>Bacillota</taxon>
        <taxon>Erysipelotrichia</taxon>
        <taxon>Erysipelotrichales</taxon>
        <taxon>Erysipelotrichaceae</taxon>
        <taxon>Dielma</taxon>
    </lineage>
</organism>
<evidence type="ECO:0000256" key="1">
    <source>
        <dbReference type="SAM" id="Phobius"/>
    </source>
</evidence>
<dbReference type="EMBL" id="QJKH01000011">
    <property type="protein sequence ID" value="PXX77267.1"/>
    <property type="molecule type" value="Genomic_DNA"/>
</dbReference>
<dbReference type="GeneID" id="94442534"/>
<keyword evidence="4" id="KW-1185">Reference proteome</keyword>
<evidence type="ECO:0000313" key="2">
    <source>
        <dbReference type="EMBL" id="MDY5168838.1"/>
    </source>
</evidence>
<proteinExistence type="predicted"/>
<evidence type="ECO:0000313" key="4">
    <source>
        <dbReference type="Proteomes" id="UP000247612"/>
    </source>
</evidence>
<reference evidence="3 4" key="1">
    <citation type="submission" date="2018-05" db="EMBL/GenBank/DDBJ databases">
        <title>Genomic Encyclopedia of Type Strains, Phase IV (KMG-IV): sequencing the most valuable type-strain genomes for metagenomic binning, comparative biology and taxonomic classification.</title>
        <authorList>
            <person name="Goeker M."/>
        </authorList>
    </citation>
    <scope>NUCLEOTIDE SEQUENCE [LARGE SCALE GENOMIC DNA]</scope>
    <source>
        <strain evidence="3 4">JC118</strain>
    </source>
</reference>